<gene>
    <name evidence="1" type="ORF">BV22DRAFT_600090</name>
</gene>
<sequence length="489" mass="52985">MSIFDIDFHNLRDVRAHVEKEMEREAANPPAATTDDGKDRGAFPTERFPSPLPDGLWSIRPEHNPKNDAPAPTPAHAPATLSPPLMPLTFPPPPPLREDDPTWLAKMAADVQRQRAHLHTALAHARAEATAALVEATLVQTELQEEGRAMQRFLAKVSVVAGKRFVEKLVKEVEREMKGVGSDVEGREGEDEGAEDEDDSQGDGEDDAPEDDDDGDSDGSDDDDNDEGLYVPHGTKAPNPPNTSTNDNDSDSGSQAQHPNMYVITSCPANKKITITTYCMILTCDFFFSHSHHVPRAPLRLFGGNEPRGGAVPHPLLQQPLRNDERPDAGPSNSNGAGKSAHNAPGPAEQSAAGPSNHNAAGSSTLDAERPSNTNGAEPSNDHAAGPSNRHIPGPSNRRLPGVFRRNERVMRCEDDFNRDSSSSSSSDGENTQPMRNAPPPQELNGWPQGPSSNFYGQPIFQPHYFARDLAQPYGAAMREQAAVMSPYR</sequence>
<name>A0ACB8BD08_9AGAM</name>
<reference evidence="1" key="1">
    <citation type="journal article" date="2021" name="New Phytol.">
        <title>Evolutionary innovations through gain and loss of genes in the ectomycorrhizal Boletales.</title>
        <authorList>
            <person name="Wu G."/>
            <person name="Miyauchi S."/>
            <person name="Morin E."/>
            <person name="Kuo A."/>
            <person name="Drula E."/>
            <person name="Varga T."/>
            <person name="Kohler A."/>
            <person name="Feng B."/>
            <person name="Cao Y."/>
            <person name="Lipzen A."/>
            <person name="Daum C."/>
            <person name="Hundley H."/>
            <person name="Pangilinan J."/>
            <person name="Johnson J."/>
            <person name="Barry K."/>
            <person name="LaButti K."/>
            <person name="Ng V."/>
            <person name="Ahrendt S."/>
            <person name="Min B."/>
            <person name="Choi I.G."/>
            <person name="Park H."/>
            <person name="Plett J.M."/>
            <person name="Magnuson J."/>
            <person name="Spatafora J.W."/>
            <person name="Nagy L.G."/>
            <person name="Henrissat B."/>
            <person name="Grigoriev I.V."/>
            <person name="Yang Z.L."/>
            <person name="Xu J."/>
            <person name="Martin F.M."/>
        </authorList>
    </citation>
    <scope>NUCLEOTIDE SEQUENCE</scope>
    <source>
        <strain evidence="1">KUC20120723A-06</strain>
    </source>
</reference>
<comment type="caution">
    <text evidence="1">The sequence shown here is derived from an EMBL/GenBank/DDBJ whole genome shotgun (WGS) entry which is preliminary data.</text>
</comment>
<organism evidence="1 2">
    <name type="scientific">Leucogyrophana mollusca</name>
    <dbReference type="NCBI Taxonomy" id="85980"/>
    <lineage>
        <taxon>Eukaryota</taxon>
        <taxon>Fungi</taxon>
        <taxon>Dikarya</taxon>
        <taxon>Basidiomycota</taxon>
        <taxon>Agaricomycotina</taxon>
        <taxon>Agaricomycetes</taxon>
        <taxon>Agaricomycetidae</taxon>
        <taxon>Boletales</taxon>
        <taxon>Boletales incertae sedis</taxon>
        <taxon>Leucogyrophana</taxon>
    </lineage>
</organism>
<evidence type="ECO:0000313" key="1">
    <source>
        <dbReference type="EMBL" id="KAH7923210.1"/>
    </source>
</evidence>
<evidence type="ECO:0000313" key="2">
    <source>
        <dbReference type="Proteomes" id="UP000790709"/>
    </source>
</evidence>
<dbReference type="Proteomes" id="UP000790709">
    <property type="component" value="Unassembled WGS sequence"/>
</dbReference>
<accession>A0ACB8BD08</accession>
<proteinExistence type="predicted"/>
<protein>
    <submittedName>
        <fullName evidence="1">Uncharacterized protein</fullName>
    </submittedName>
</protein>
<dbReference type="EMBL" id="MU266459">
    <property type="protein sequence ID" value="KAH7923210.1"/>
    <property type="molecule type" value="Genomic_DNA"/>
</dbReference>
<keyword evidence="2" id="KW-1185">Reference proteome</keyword>